<evidence type="ECO:0000313" key="4">
    <source>
        <dbReference type="EMBL" id="SPZ12221.1"/>
    </source>
</evidence>
<evidence type="ECO:0000313" key="6">
    <source>
        <dbReference type="Proteomes" id="UP000626180"/>
    </source>
</evidence>
<proteinExistence type="predicted"/>
<reference evidence="3 6" key="2">
    <citation type="submission" date="2020-10" db="EMBL/GenBank/DDBJ databases">
        <title>Genome sequences of Pseudomonas isolates.</title>
        <authorList>
            <person name="Wessels L."/>
            <person name="Reich F."/>
            <person name="Hammerl J."/>
        </authorList>
    </citation>
    <scope>NUCLEOTIDE SEQUENCE [LARGE SCALE GENOMIC DNA]</scope>
    <source>
        <strain evidence="3 6">20-MO00624-0</strain>
    </source>
</reference>
<feature type="transmembrane region" description="Helical" evidence="1">
    <location>
        <begin position="38"/>
        <end position="57"/>
    </location>
</feature>
<feature type="transmembrane region" description="Helical" evidence="1">
    <location>
        <begin position="141"/>
        <end position="163"/>
    </location>
</feature>
<name>A0A2X2CZX0_PSELU</name>
<dbReference type="EMBL" id="UAUF01000014">
    <property type="protein sequence ID" value="SPZ12221.1"/>
    <property type="molecule type" value="Genomic_DNA"/>
</dbReference>
<evidence type="ECO:0000256" key="1">
    <source>
        <dbReference type="SAM" id="Phobius"/>
    </source>
</evidence>
<dbReference type="Pfam" id="PF01757">
    <property type="entry name" value="Acyl_transf_3"/>
    <property type="match status" value="1"/>
</dbReference>
<feature type="transmembrane region" description="Helical" evidence="1">
    <location>
        <begin position="193"/>
        <end position="211"/>
    </location>
</feature>
<keyword evidence="6" id="KW-1185">Reference proteome</keyword>
<organism evidence="4 5">
    <name type="scientific">Pseudomonas luteola</name>
    <dbReference type="NCBI Taxonomy" id="47886"/>
    <lineage>
        <taxon>Bacteria</taxon>
        <taxon>Pseudomonadati</taxon>
        <taxon>Pseudomonadota</taxon>
        <taxon>Gammaproteobacteria</taxon>
        <taxon>Pseudomonadales</taxon>
        <taxon>Pseudomonadaceae</taxon>
        <taxon>Pseudomonas</taxon>
    </lineage>
</organism>
<dbReference type="Proteomes" id="UP000250443">
    <property type="component" value="Unassembled WGS sequence"/>
</dbReference>
<keyword evidence="4" id="KW-0808">Transferase</keyword>
<evidence type="ECO:0000313" key="3">
    <source>
        <dbReference type="EMBL" id="MBF8641093.1"/>
    </source>
</evidence>
<dbReference type="GO" id="GO:0000271">
    <property type="term" value="P:polysaccharide biosynthetic process"/>
    <property type="evidence" value="ECO:0007669"/>
    <property type="project" value="TreeGrafter"/>
</dbReference>
<dbReference type="GO" id="GO:0016747">
    <property type="term" value="F:acyltransferase activity, transferring groups other than amino-acyl groups"/>
    <property type="evidence" value="ECO:0007669"/>
    <property type="project" value="InterPro"/>
</dbReference>
<reference evidence="4 5" key="1">
    <citation type="submission" date="2018-06" db="EMBL/GenBank/DDBJ databases">
        <authorList>
            <consortium name="Pathogen Informatics"/>
            <person name="Doyle S."/>
        </authorList>
    </citation>
    <scope>NUCLEOTIDE SEQUENCE [LARGE SCALE GENOMIC DNA]</scope>
    <source>
        <strain evidence="4 5">NCTC11842</strain>
    </source>
</reference>
<dbReference type="PANTHER" id="PTHR23028:SF131">
    <property type="entry name" value="BLR2367 PROTEIN"/>
    <property type="match status" value="1"/>
</dbReference>
<dbReference type="InterPro" id="IPR050879">
    <property type="entry name" value="Acyltransferase_3"/>
</dbReference>
<feature type="transmembrane region" description="Helical" evidence="1">
    <location>
        <begin position="170"/>
        <end position="187"/>
    </location>
</feature>
<protein>
    <submittedName>
        <fullName evidence="3 4">Acyltransferase</fullName>
    </submittedName>
</protein>
<accession>A0A2X2CZX0</accession>
<feature type="domain" description="Acyltransferase 3" evidence="2">
    <location>
        <begin position="7"/>
        <end position="301"/>
    </location>
</feature>
<feature type="transmembrane region" description="Helical" evidence="1">
    <location>
        <begin position="244"/>
        <end position="263"/>
    </location>
</feature>
<evidence type="ECO:0000313" key="5">
    <source>
        <dbReference type="Proteomes" id="UP000250443"/>
    </source>
</evidence>
<keyword evidence="1" id="KW-1133">Transmembrane helix</keyword>
<gene>
    <name evidence="3" type="ORF">IRZ65_10390</name>
    <name evidence="4" type="ORF">NCTC11842_04344</name>
</gene>
<dbReference type="AlphaFoldDB" id="A0A2X2CZX0"/>
<keyword evidence="1" id="KW-0812">Transmembrane</keyword>
<sequence>MRRFTVLDSFRGLCALAVVLFHTYVVNSFAEMSLFTNAYLFVEFFFVLSGFVLYHTYGHRLSSLTDYKNFFINRTLRLYPLHLTMLGVYVALECGKYLAERKGLHFNDGAFSGATAPHEFLPNLLLVQAWLNNTITGSFNYPSWSISIEYYMYLLFGAILILARRGHLKIFALISLLSFVVLCLPESPLKTGIFRGCSCFFAGACTYVIFTKIKDFQLSALSFTVLEVLSVGITYAVIISHLEYKGIIASVLFCGLILVFSFEKGSVSRILQGEYFVKLGNLSFSIYMTHAAILYIFKSAAIVLSKVTGKELTTMLPSHDTPADLIKYITTGGAVTDDLVVLAQLITVVLVSRYTYQYIELKGVAIGKRLTRKKEVTTEALPNGSI</sequence>
<dbReference type="RefSeq" id="WP_010796090.1">
    <property type="nucleotide sequence ID" value="NZ_CP069262.1"/>
</dbReference>
<dbReference type="InterPro" id="IPR002656">
    <property type="entry name" value="Acyl_transf_3_dom"/>
</dbReference>
<dbReference type="PANTHER" id="PTHR23028">
    <property type="entry name" value="ACETYLTRANSFERASE"/>
    <property type="match status" value="1"/>
</dbReference>
<feature type="transmembrane region" description="Helical" evidence="1">
    <location>
        <begin position="78"/>
        <end position="99"/>
    </location>
</feature>
<keyword evidence="4" id="KW-0012">Acyltransferase</keyword>
<keyword evidence="1" id="KW-0472">Membrane</keyword>
<evidence type="ECO:0000259" key="2">
    <source>
        <dbReference type="Pfam" id="PF01757"/>
    </source>
</evidence>
<feature type="transmembrane region" description="Helical" evidence="1">
    <location>
        <begin position="218"/>
        <end position="238"/>
    </location>
</feature>
<feature type="transmembrane region" description="Helical" evidence="1">
    <location>
        <begin position="275"/>
        <end position="297"/>
    </location>
</feature>
<dbReference type="Proteomes" id="UP000626180">
    <property type="component" value="Unassembled WGS sequence"/>
</dbReference>
<dbReference type="GO" id="GO:0016020">
    <property type="term" value="C:membrane"/>
    <property type="evidence" value="ECO:0007669"/>
    <property type="project" value="TreeGrafter"/>
</dbReference>
<dbReference type="EMBL" id="JADMCD010000004">
    <property type="protein sequence ID" value="MBF8641093.1"/>
    <property type="molecule type" value="Genomic_DNA"/>
</dbReference>